<evidence type="ECO:0000256" key="2">
    <source>
        <dbReference type="ARBA" id="ARBA00022727"/>
    </source>
</evidence>
<dbReference type="RefSeq" id="WP_315571916.1">
    <property type="nucleotide sequence ID" value="NZ_CP118868.1"/>
</dbReference>
<keyword evidence="3 6" id="KW-0547">Nucleotide-binding</keyword>
<proteinExistence type="inferred from homology"/>
<keyword evidence="6" id="KW-0479">Metal-binding</keyword>
<comment type="subcellular location">
    <subcellularLocation>
        <location evidence="6 8">Cytoplasm</location>
    </subcellularLocation>
</comment>
<name>A0ABY8C8U3_9FIRM</name>
<evidence type="ECO:0000313" key="10">
    <source>
        <dbReference type="EMBL" id="WEG35822.1"/>
    </source>
</evidence>
<dbReference type="NCBIfam" id="NF001380">
    <property type="entry name" value="PRK00279.1-2"/>
    <property type="match status" value="1"/>
</dbReference>
<comment type="similarity">
    <text evidence="6 7">Belongs to the adenylate kinase family.</text>
</comment>
<evidence type="ECO:0000256" key="5">
    <source>
        <dbReference type="ARBA" id="ARBA00022833"/>
    </source>
</evidence>
<feature type="binding site" evidence="6">
    <location>
        <begin position="85"/>
        <end position="88"/>
    </location>
    <ligand>
        <name>AMP</name>
        <dbReference type="ChEBI" id="CHEBI:456215"/>
    </ligand>
</feature>
<dbReference type="CDD" id="cd01428">
    <property type="entry name" value="ADK"/>
    <property type="match status" value="1"/>
</dbReference>
<dbReference type="NCBIfam" id="TIGR01351">
    <property type="entry name" value="adk"/>
    <property type="match status" value="1"/>
</dbReference>
<evidence type="ECO:0000256" key="7">
    <source>
        <dbReference type="RuleBase" id="RU003330"/>
    </source>
</evidence>
<feature type="binding site" evidence="6">
    <location>
        <position position="150"/>
    </location>
    <ligand>
        <name>Zn(2+)</name>
        <dbReference type="ChEBI" id="CHEBI:29105"/>
        <note>structural</note>
    </ligand>
</feature>
<dbReference type="PROSITE" id="PS00113">
    <property type="entry name" value="ADENYLATE_KINASE"/>
    <property type="match status" value="1"/>
</dbReference>
<reference evidence="10 11" key="1">
    <citation type="submission" date="2023-02" db="EMBL/GenBank/DDBJ databases">
        <title>Novel Oscillospiraceae bacterial genomes.</title>
        <authorList>
            <person name="Srinivasan S."/>
            <person name="Austin M.N."/>
            <person name="Fiedler T.L."/>
            <person name="Strenk S.M."/>
            <person name="Agnew K.J."/>
            <person name="Nagana Gowda G.A."/>
            <person name="Raftery D."/>
            <person name="Beamer M.A."/>
            <person name="Achilles S.L."/>
            <person name="Wiesenfeld H.C."/>
            <person name="Fredricks D.N."/>
            <person name="Hillier S.L."/>
        </authorList>
    </citation>
    <scope>NUCLEOTIDE SEQUENCE [LARGE SCALE GENOMIC DNA]</scope>
    <source>
        <strain evidence="10 11">CHIC02 1186E3-8</strain>
    </source>
</reference>
<dbReference type="Pfam" id="PF05191">
    <property type="entry name" value="ADK_lid"/>
    <property type="match status" value="1"/>
</dbReference>
<accession>A0ABY8C8U3</accession>
<feature type="binding site" evidence="6">
    <location>
        <begin position="10"/>
        <end position="15"/>
    </location>
    <ligand>
        <name>ATP</name>
        <dbReference type="ChEBI" id="CHEBI:30616"/>
    </ligand>
</feature>
<feature type="binding site" evidence="6">
    <location>
        <position position="130"/>
    </location>
    <ligand>
        <name>Zn(2+)</name>
        <dbReference type="ChEBI" id="CHEBI:29105"/>
        <note>structural</note>
    </ligand>
</feature>
<feature type="binding site" evidence="6">
    <location>
        <position position="36"/>
    </location>
    <ligand>
        <name>AMP</name>
        <dbReference type="ChEBI" id="CHEBI:456215"/>
    </ligand>
</feature>
<dbReference type="NCBIfam" id="NF011100">
    <property type="entry name" value="PRK14527.1"/>
    <property type="match status" value="1"/>
</dbReference>
<protein>
    <recommendedName>
        <fullName evidence="6 8">Adenylate kinase</fullName>
        <shortName evidence="6">AK</shortName>
        <ecNumber evidence="6 8">2.7.4.3</ecNumber>
    </recommendedName>
    <alternativeName>
        <fullName evidence="6">ATP-AMP transphosphorylase</fullName>
    </alternativeName>
    <alternativeName>
        <fullName evidence="6">ATP:AMP phosphotransferase</fullName>
    </alternativeName>
    <alternativeName>
        <fullName evidence="6">Adenylate monophosphate kinase</fullName>
    </alternativeName>
</protein>
<keyword evidence="4 6" id="KW-0418">Kinase</keyword>
<feature type="binding site" evidence="6">
    <location>
        <position position="199"/>
    </location>
    <ligand>
        <name>ATP</name>
        <dbReference type="ChEBI" id="CHEBI:30616"/>
    </ligand>
</feature>
<comment type="catalytic activity">
    <reaction evidence="6 8">
        <text>AMP + ATP = 2 ADP</text>
        <dbReference type="Rhea" id="RHEA:12973"/>
        <dbReference type="ChEBI" id="CHEBI:30616"/>
        <dbReference type="ChEBI" id="CHEBI:456215"/>
        <dbReference type="ChEBI" id="CHEBI:456216"/>
        <dbReference type="EC" id="2.7.4.3"/>
    </reaction>
</comment>
<feature type="binding site" evidence="6">
    <location>
        <position position="160"/>
    </location>
    <ligand>
        <name>AMP</name>
        <dbReference type="ChEBI" id="CHEBI:456215"/>
    </ligand>
</feature>
<feature type="region of interest" description="LID" evidence="6">
    <location>
        <begin position="126"/>
        <end position="163"/>
    </location>
</feature>
<dbReference type="GO" id="GO:0004017">
    <property type="term" value="F:AMP kinase activity"/>
    <property type="evidence" value="ECO:0007669"/>
    <property type="project" value="UniProtKB-EC"/>
</dbReference>
<feature type="binding site" evidence="6">
    <location>
        <position position="31"/>
    </location>
    <ligand>
        <name>AMP</name>
        <dbReference type="ChEBI" id="CHEBI:456215"/>
    </ligand>
</feature>
<dbReference type="Pfam" id="PF00406">
    <property type="entry name" value="ADK"/>
    <property type="match status" value="1"/>
</dbReference>
<evidence type="ECO:0000256" key="1">
    <source>
        <dbReference type="ARBA" id="ARBA00022679"/>
    </source>
</evidence>
<evidence type="ECO:0000256" key="3">
    <source>
        <dbReference type="ARBA" id="ARBA00022741"/>
    </source>
</evidence>
<evidence type="ECO:0000256" key="8">
    <source>
        <dbReference type="RuleBase" id="RU003331"/>
    </source>
</evidence>
<dbReference type="EC" id="2.7.4.3" evidence="6 8"/>
<dbReference type="InterPro" id="IPR033690">
    <property type="entry name" value="Adenylat_kinase_CS"/>
</dbReference>
<dbReference type="InterPro" id="IPR027417">
    <property type="entry name" value="P-loop_NTPase"/>
</dbReference>
<feature type="binding site" evidence="6">
    <location>
        <position position="133"/>
    </location>
    <ligand>
        <name>Zn(2+)</name>
        <dbReference type="ChEBI" id="CHEBI:29105"/>
        <note>structural</note>
    </ligand>
</feature>
<feature type="region of interest" description="NMP" evidence="6">
    <location>
        <begin position="30"/>
        <end position="59"/>
    </location>
</feature>
<comment type="subunit">
    <text evidence="6 8">Monomer.</text>
</comment>
<keyword evidence="1 6" id="KW-0808">Transferase</keyword>
<keyword evidence="6 8" id="KW-0067">ATP-binding</keyword>
<keyword evidence="5 6" id="KW-0862">Zinc</keyword>
<dbReference type="PANTHER" id="PTHR23359">
    <property type="entry name" value="NUCLEOTIDE KINASE"/>
    <property type="match status" value="1"/>
</dbReference>
<feature type="binding site" evidence="6">
    <location>
        <begin position="57"/>
        <end position="59"/>
    </location>
    <ligand>
        <name>AMP</name>
        <dbReference type="ChEBI" id="CHEBI:456215"/>
    </ligand>
</feature>
<dbReference type="EMBL" id="CP118868">
    <property type="protein sequence ID" value="WEG35822.1"/>
    <property type="molecule type" value="Genomic_DNA"/>
</dbReference>
<evidence type="ECO:0000313" key="11">
    <source>
        <dbReference type="Proteomes" id="UP001220478"/>
    </source>
</evidence>
<feature type="binding site" evidence="6">
    <location>
        <position position="153"/>
    </location>
    <ligand>
        <name>Zn(2+)</name>
        <dbReference type="ChEBI" id="CHEBI:29105"/>
        <note>structural</note>
    </ligand>
</feature>
<dbReference type="Proteomes" id="UP001220478">
    <property type="component" value="Chromosome"/>
</dbReference>
<dbReference type="InterPro" id="IPR006259">
    <property type="entry name" value="Adenyl_kin_sub"/>
</dbReference>
<comment type="function">
    <text evidence="6">Catalyzes the reversible transfer of the terminal phosphate group between ATP and AMP. Plays an important role in cellular energy homeostasis and in adenine nucleotide metabolism.</text>
</comment>
<feature type="domain" description="Adenylate kinase active site lid" evidence="9">
    <location>
        <begin position="127"/>
        <end position="162"/>
    </location>
</feature>
<dbReference type="InterPro" id="IPR007862">
    <property type="entry name" value="Adenylate_kinase_lid-dom"/>
</dbReference>
<dbReference type="InterPro" id="IPR000850">
    <property type="entry name" value="Adenylat/UMP-CMP_kin"/>
</dbReference>
<dbReference type="Gene3D" id="3.40.50.300">
    <property type="entry name" value="P-loop containing nucleotide triphosphate hydrolases"/>
    <property type="match status" value="1"/>
</dbReference>
<dbReference type="PRINTS" id="PR00094">
    <property type="entry name" value="ADENYLTKNASE"/>
</dbReference>
<keyword evidence="6" id="KW-0963">Cytoplasm</keyword>
<dbReference type="HAMAP" id="MF_00235">
    <property type="entry name" value="Adenylate_kinase_Adk"/>
    <property type="match status" value="1"/>
</dbReference>
<feature type="binding site" evidence="6">
    <location>
        <position position="171"/>
    </location>
    <ligand>
        <name>AMP</name>
        <dbReference type="ChEBI" id="CHEBI:456215"/>
    </ligand>
</feature>
<comment type="pathway">
    <text evidence="6">Purine metabolism; AMP biosynthesis via salvage pathway; AMP from ADP: step 1/1.</text>
</comment>
<organism evidence="10 11">
    <name type="scientific">Amygdalobacter indicium</name>
    <dbReference type="NCBI Taxonomy" id="3029272"/>
    <lineage>
        <taxon>Bacteria</taxon>
        <taxon>Bacillati</taxon>
        <taxon>Bacillota</taxon>
        <taxon>Clostridia</taxon>
        <taxon>Eubacteriales</taxon>
        <taxon>Oscillospiraceae</taxon>
        <taxon>Amygdalobacter</taxon>
    </lineage>
</organism>
<evidence type="ECO:0000259" key="9">
    <source>
        <dbReference type="Pfam" id="PF05191"/>
    </source>
</evidence>
<gene>
    <name evidence="6" type="primary">adk</name>
    <name evidence="10" type="ORF">PYS61_01260</name>
</gene>
<feature type="binding site" evidence="6">
    <location>
        <position position="92"/>
    </location>
    <ligand>
        <name>AMP</name>
        <dbReference type="ChEBI" id="CHEBI:456215"/>
    </ligand>
</feature>
<keyword evidence="11" id="KW-1185">Reference proteome</keyword>
<evidence type="ECO:0000256" key="6">
    <source>
        <dbReference type="HAMAP-Rule" id="MF_00235"/>
    </source>
</evidence>
<comment type="domain">
    <text evidence="6">Consists of three domains, a large central CORE domain and two small peripheral domains, NMPbind and LID, which undergo movements during catalysis. The LID domain closes over the site of phosphoryl transfer upon ATP binding. Assembling and dissambling the active center during each catalytic cycle provides an effective means to prevent ATP hydrolysis. Some bacteria have evolved a zinc-coordinating structure that stabilizes the LID domain.</text>
</comment>
<feature type="binding site" evidence="6">
    <location>
        <position position="127"/>
    </location>
    <ligand>
        <name>ATP</name>
        <dbReference type="ChEBI" id="CHEBI:30616"/>
    </ligand>
</feature>
<dbReference type="SUPFAM" id="SSF52540">
    <property type="entry name" value="P-loop containing nucleoside triphosphate hydrolases"/>
    <property type="match status" value="1"/>
</dbReference>
<feature type="binding site" evidence="6">
    <location>
        <begin position="136"/>
        <end position="137"/>
    </location>
    <ligand>
        <name>ATP</name>
        <dbReference type="ChEBI" id="CHEBI:30616"/>
    </ligand>
</feature>
<evidence type="ECO:0000256" key="4">
    <source>
        <dbReference type="ARBA" id="ARBA00022777"/>
    </source>
</evidence>
<sequence>MNLILLGAPGSGKGTMAETIVKDYHLVHIATGDIFRYNIKNQTVLGLEAKRYIDAGQLVPDSVTINMVADRLQQDDVKQGFLLDGFPRTLEQAEALAKMLPELGLSLSAVLAIDVPEEQIVERLSGRRVCVDCGTSYHVQSKKPQSDGICDSCQGEVVQRADDELKTVRERLATYHKQTEPLIAYYTQRGLVQHLDNSGDYASSYSKLAAILRNIK</sequence>
<dbReference type="NCBIfam" id="NF001381">
    <property type="entry name" value="PRK00279.1-3"/>
    <property type="match status" value="1"/>
</dbReference>
<keyword evidence="2 6" id="KW-0545">Nucleotide biosynthesis</keyword>